<feature type="non-terminal residue" evidence="1">
    <location>
        <position position="1"/>
    </location>
</feature>
<comment type="caution">
    <text evidence="1">The sequence shown here is derived from an EMBL/GenBank/DDBJ whole genome shotgun (WGS) entry which is preliminary data.</text>
</comment>
<sequence length="64" mass="7253">NFLGHSLLAPFECLCGNFILPEPASYVFFYAISNLRNLLYIIPWLAVTGTLLLLDVPPEELWRG</sequence>
<accession>A0AAW5JNJ8</accession>
<evidence type="ECO:0000313" key="1">
    <source>
        <dbReference type="EMBL" id="MCQ4770445.1"/>
    </source>
</evidence>
<gene>
    <name evidence="1" type="ORF">NE579_08210</name>
</gene>
<reference evidence="1" key="1">
    <citation type="submission" date="2022-06" db="EMBL/GenBank/DDBJ databases">
        <title>Isolation of gut microbiota from human fecal samples.</title>
        <authorList>
            <person name="Pamer E.G."/>
            <person name="Barat B."/>
            <person name="Waligurski E."/>
            <person name="Medina S."/>
            <person name="Paddock L."/>
            <person name="Mostad J."/>
        </authorList>
    </citation>
    <scope>NUCLEOTIDE SEQUENCE</scope>
    <source>
        <strain evidence="1">DFI.9.91</strain>
    </source>
</reference>
<dbReference type="EMBL" id="JANFYS010000014">
    <property type="protein sequence ID" value="MCQ4770445.1"/>
    <property type="molecule type" value="Genomic_DNA"/>
</dbReference>
<organism evidence="1 2">
    <name type="scientific">Intestinimonas massiliensis</name>
    <name type="common">ex Afouda et al. 2020</name>
    <dbReference type="NCBI Taxonomy" id="1673721"/>
    <lineage>
        <taxon>Bacteria</taxon>
        <taxon>Bacillati</taxon>
        <taxon>Bacillota</taxon>
        <taxon>Clostridia</taxon>
        <taxon>Eubacteriales</taxon>
        <taxon>Intestinimonas</taxon>
    </lineage>
</organism>
<name>A0AAW5JNJ8_9FIRM</name>
<protein>
    <submittedName>
        <fullName evidence="1">Uncharacterized protein</fullName>
    </submittedName>
</protein>
<dbReference type="RefSeq" id="WP_256303914.1">
    <property type="nucleotide sequence ID" value="NZ_JANFYS010000014.1"/>
</dbReference>
<proteinExistence type="predicted"/>
<dbReference type="AlphaFoldDB" id="A0AAW5JNJ8"/>
<dbReference type="Proteomes" id="UP001204562">
    <property type="component" value="Unassembled WGS sequence"/>
</dbReference>
<evidence type="ECO:0000313" key="2">
    <source>
        <dbReference type="Proteomes" id="UP001204562"/>
    </source>
</evidence>